<feature type="chain" id="PRO_5042268797" description="Peptidase S1 domain-containing protein" evidence="8">
    <location>
        <begin position="21"/>
        <end position="358"/>
    </location>
</feature>
<sequence length="358" mass="40224">MHAFCWAILLIFLTPPSIKSELCDRGRGECKELTDTECPVIFYNQHLIGPNVKYCNEFEDIVCCPLPLNMQNRFKVDETRPYEKQCKRFNEIRPTCHTTPFIIGGTKAEGREFPFMALVGSKERNKTESNWDCGGTLIHPRFVVTAAHCLVTNEKKEQRLDPNFDSPKFVVRLGELDYNSTTDDAQPQDFGVVNYVVHPSYDDDEDGAYKHDIAIIELDRNATINEYVAPACLPPSSGNDNLQLTAAGWGFTKNTGSKSSHLLKVTLDRFEDDLCISRLDLQIDSRTQFCAGSTQGNGDTCNGDSGGPIFVQHPNYNCLKILLGVTSYGRICGKQGLPSVYTKVHLYTEWIETIVWAD</sequence>
<proteinExistence type="predicted"/>
<keyword evidence="2" id="KW-0964">Secreted</keyword>
<accession>A0AAD4PKU0</accession>
<comment type="subcellular location">
    <subcellularLocation>
        <location evidence="1">Secreted</location>
    </subcellularLocation>
</comment>
<dbReference type="Pfam" id="PF00089">
    <property type="entry name" value="Trypsin"/>
    <property type="match status" value="1"/>
</dbReference>
<dbReference type="PROSITE" id="PS50240">
    <property type="entry name" value="TRYPSIN_DOM"/>
    <property type="match status" value="1"/>
</dbReference>
<dbReference type="SMART" id="SM00020">
    <property type="entry name" value="Tryp_SPc"/>
    <property type="match status" value="1"/>
</dbReference>
<dbReference type="AlphaFoldDB" id="A0AAD4PKU0"/>
<dbReference type="SUPFAM" id="SSF50494">
    <property type="entry name" value="Trypsin-like serine proteases"/>
    <property type="match status" value="1"/>
</dbReference>
<dbReference type="PANTHER" id="PTHR24258">
    <property type="entry name" value="SERINE PROTEASE-RELATED"/>
    <property type="match status" value="1"/>
</dbReference>
<evidence type="ECO:0000313" key="11">
    <source>
        <dbReference type="Proteomes" id="UP001200034"/>
    </source>
</evidence>
<keyword evidence="11" id="KW-1185">Reference proteome</keyword>
<name>A0AAD4PKU0_9MUSC</name>
<dbReference type="GO" id="GO:0160032">
    <property type="term" value="P:Toll receptor ligand protein activation cascade"/>
    <property type="evidence" value="ECO:0007669"/>
    <property type="project" value="UniProtKB-ARBA"/>
</dbReference>
<dbReference type="FunFam" id="2.40.10.10:FF:000015">
    <property type="entry name" value="Atrial natriuretic peptide-converting enzyme"/>
    <property type="match status" value="1"/>
</dbReference>
<dbReference type="CDD" id="cd00190">
    <property type="entry name" value="Tryp_SPc"/>
    <property type="match status" value="1"/>
</dbReference>
<keyword evidence="8" id="KW-0732">Signal</keyword>
<keyword evidence="4 7" id="KW-0378">Hydrolase</keyword>
<dbReference type="Proteomes" id="UP001200034">
    <property type="component" value="Unassembled WGS sequence"/>
</dbReference>
<evidence type="ECO:0000256" key="2">
    <source>
        <dbReference type="ARBA" id="ARBA00022525"/>
    </source>
</evidence>
<dbReference type="InterPro" id="IPR018114">
    <property type="entry name" value="TRYPSIN_HIS"/>
</dbReference>
<dbReference type="InterPro" id="IPR043504">
    <property type="entry name" value="Peptidase_S1_PA_chymotrypsin"/>
</dbReference>
<feature type="domain" description="Peptidase S1" evidence="9">
    <location>
        <begin position="102"/>
        <end position="356"/>
    </location>
</feature>
<dbReference type="EMBL" id="JAJJHW010002585">
    <property type="protein sequence ID" value="KAH8371419.1"/>
    <property type="molecule type" value="Genomic_DNA"/>
</dbReference>
<dbReference type="InterPro" id="IPR001254">
    <property type="entry name" value="Trypsin_dom"/>
</dbReference>
<keyword evidence="3 7" id="KW-0645">Protease</keyword>
<dbReference type="GO" id="GO:0050832">
    <property type="term" value="P:defense response to fungus"/>
    <property type="evidence" value="ECO:0007669"/>
    <property type="project" value="UniProtKB-ARBA"/>
</dbReference>
<evidence type="ECO:0000256" key="3">
    <source>
        <dbReference type="ARBA" id="ARBA00022670"/>
    </source>
</evidence>
<dbReference type="PROSITE" id="PS00135">
    <property type="entry name" value="TRYPSIN_SER"/>
    <property type="match status" value="1"/>
</dbReference>
<comment type="caution">
    <text evidence="10">The sequence shown here is derived from an EMBL/GenBank/DDBJ whole genome shotgun (WGS) entry which is preliminary data.</text>
</comment>
<dbReference type="InterPro" id="IPR033116">
    <property type="entry name" value="TRYPSIN_SER"/>
</dbReference>
<keyword evidence="6" id="KW-1015">Disulfide bond</keyword>
<dbReference type="GO" id="GO:0035008">
    <property type="term" value="P:positive regulation of melanization defense response"/>
    <property type="evidence" value="ECO:0007669"/>
    <property type="project" value="UniProtKB-ARBA"/>
</dbReference>
<evidence type="ECO:0000256" key="4">
    <source>
        <dbReference type="ARBA" id="ARBA00022801"/>
    </source>
</evidence>
<dbReference type="PROSITE" id="PS00134">
    <property type="entry name" value="TRYPSIN_HIS"/>
    <property type="match status" value="1"/>
</dbReference>
<evidence type="ECO:0000256" key="6">
    <source>
        <dbReference type="ARBA" id="ARBA00023157"/>
    </source>
</evidence>
<protein>
    <recommendedName>
        <fullName evidence="9">Peptidase S1 domain-containing protein</fullName>
    </recommendedName>
</protein>
<keyword evidence="5 7" id="KW-0720">Serine protease</keyword>
<evidence type="ECO:0000256" key="5">
    <source>
        <dbReference type="ARBA" id="ARBA00022825"/>
    </source>
</evidence>
<evidence type="ECO:0000313" key="10">
    <source>
        <dbReference type="EMBL" id="KAH8371419.1"/>
    </source>
</evidence>
<feature type="signal peptide" evidence="8">
    <location>
        <begin position="1"/>
        <end position="20"/>
    </location>
</feature>
<dbReference type="PRINTS" id="PR00722">
    <property type="entry name" value="CHYMOTRYPSIN"/>
</dbReference>
<dbReference type="PANTHER" id="PTHR24258:SF136">
    <property type="entry name" value="GH06673P-RELATED"/>
    <property type="match status" value="1"/>
</dbReference>
<dbReference type="Gene3D" id="2.40.10.10">
    <property type="entry name" value="Trypsin-like serine proteases"/>
    <property type="match status" value="1"/>
</dbReference>
<reference evidence="10" key="1">
    <citation type="journal article" date="2021" name="Mol. Ecol. Resour.">
        <title>Phylogenomic analyses of the genus Drosophila reveals genomic signals of climate adaptation.</title>
        <authorList>
            <person name="Li F."/>
            <person name="Rane R.V."/>
            <person name="Luria V."/>
            <person name="Xiong Z."/>
            <person name="Chen J."/>
            <person name="Li Z."/>
            <person name="Catullo R.A."/>
            <person name="Griffin P.C."/>
            <person name="Schiffer M."/>
            <person name="Pearce S."/>
            <person name="Lee S.F."/>
            <person name="McElroy K."/>
            <person name="Stocker A."/>
            <person name="Shirriffs J."/>
            <person name="Cockerell F."/>
            <person name="Coppin C."/>
            <person name="Sgro C.M."/>
            <person name="Karger A."/>
            <person name="Cain J.W."/>
            <person name="Weber J.A."/>
            <person name="Santpere G."/>
            <person name="Kirschner M.W."/>
            <person name="Hoffmann A.A."/>
            <person name="Oakeshott J.G."/>
            <person name="Zhang G."/>
        </authorList>
    </citation>
    <scope>NUCLEOTIDE SEQUENCE</scope>
    <source>
        <strain evidence="10">BGI-SZ-2011g</strain>
    </source>
</reference>
<evidence type="ECO:0000256" key="8">
    <source>
        <dbReference type="SAM" id="SignalP"/>
    </source>
</evidence>
<dbReference type="InterPro" id="IPR009003">
    <property type="entry name" value="Peptidase_S1_PA"/>
</dbReference>
<evidence type="ECO:0000256" key="7">
    <source>
        <dbReference type="RuleBase" id="RU363034"/>
    </source>
</evidence>
<dbReference type="GO" id="GO:0006508">
    <property type="term" value="P:proteolysis"/>
    <property type="evidence" value="ECO:0007669"/>
    <property type="project" value="UniProtKB-KW"/>
</dbReference>
<dbReference type="GO" id="GO:0004252">
    <property type="term" value="F:serine-type endopeptidase activity"/>
    <property type="evidence" value="ECO:0007669"/>
    <property type="project" value="InterPro"/>
</dbReference>
<dbReference type="GO" id="GO:0005576">
    <property type="term" value="C:extracellular region"/>
    <property type="evidence" value="ECO:0007669"/>
    <property type="project" value="UniProtKB-SubCell"/>
</dbReference>
<organism evidence="10 11">
    <name type="scientific">Drosophila rubida</name>
    <dbReference type="NCBI Taxonomy" id="30044"/>
    <lineage>
        <taxon>Eukaryota</taxon>
        <taxon>Metazoa</taxon>
        <taxon>Ecdysozoa</taxon>
        <taxon>Arthropoda</taxon>
        <taxon>Hexapoda</taxon>
        <taxon>Insecta</taxon>
        <taxon>Pterygota</taxon>
        <taxon>Neoptera</taxon>
        <taxon>Endopterygota</taxon>
        <taxon>Diptera</taxon>
        <taxon>Brachycera</taxon>
        <taxon>Muscomorpha</taxon>
        <taxon>Ephydroidea</taxon>
        <taxon>Drosophilidae</taxon>
        <taxon>Drosophila</taxon>
    </lineage>
</organism>
<dbReference type="InterPro" id="IPR001314">
    <property type="entry name" value="Peptidase_S1A"/>
</dbReference>
<gene>
    <name evidence="10" type="ORF">KR093_007215</name>
</gene>
<evidence type="ECO:0000256" key="1">
    <source>
        <dbReference type="ARBA" id="ARBA00004613"/>
    </source>
</evidence>
<evidence type="ECO:0000259" key="9">
    <source>
        <dbReference type="PROSITE" id="PS50240"/>
    </source>
</evidence>